<sequence>MANTDVRRVLVTGGAGFIGSNFARYLLERGVPEVWVYDKLTYAGNRDSLRDLESAPGFRFIHADICDPVAVDEAIAGCDAVVNFAAETHVDRSLLEPAGFIQTNVYGTFVLLDAARRHGIRRFVHVSTDEVYGDIPAGFSTEADRLHPRSPYSASKAGAEMMVLAYFETYGLPAVITRGSNTYGPYQYPEKFIPLMITNAMEGRGLPVYGDGLQRRDWIHVRDHCAGIDVALRMGTAGEVYNIGGGNERRNIDVVREILRILDRPDNLIQHVEDRLGHDRRYALDTAKLRALGWEPATAFTEGLRETVEWYQERRDWWEPLKGDSFAAYYGRNYGGRATLPMDGSGA</sequence>
<dbReference type="PANTHER" id="PTHR43000">
    <property type="entry name" value="DTDP-D-GLUCOSE 4,6-DEHYDRATASE-RELATED"/>
    <property type="match status" value="1"/>
</dbReference>
<evidence type="ECO:0000256" key="4">
    <source>
        <dbReference type="ARBA" id="ARBA00011990"/>
    </source>
</evidence>
<dbReference type="Pfam" id="PF16363">
    <property type="entry name" value="GDP_Man_Dehyd"/>
    <property type="match status" value="1"/>
</dbReference>
<evidence type="ECO:0000256" key="1">
    <source>
        <dbReference type="ARBA" id="ARBA00001539"/>
    </source>
</evidence>
<dbReference type="FunFam" id="3.40.50.720:FF:000304">
    <property type="entry name" value="UDP-glucose 4,6-dehydratase"/>
    <property type="match status" value="1"/>
</dbReference>
<dbReference type="CDD" id="cd05246">
    <property type="entry name" value="dTDP_GD_SDR_e"/>
    <property type="match status" value="1"/>
</dbReference>
<evidence type="ECO:0000313" key="9">
    <source>
        <dbReference type="EMBL" id="CCF83902.1"/>
    </source>
</evidence>
<evidence type="ECO:0000259" key="8">
    <source>
        <dbReference type="Pfam" id="PF16363"/>
    </source>
</evidence>
<comment type="caution">
    <text evidence="9">The sequence shown here is derived from an EMBL/GenBank/DDBJ whole genome shotgun (WGS) entry which is preliminary data.</text>
</comment>
<dbReference type="Gene3D" id="3.40.50.720">
    <property type="entry name" value="NAD(P)-binding Rossmann-like Domain"/>
    <property type="match status" value="1"/>
</dbReference>
<comment type="catalytic activity">
    <reaction evidence="1 7">
        <text>dTDP-alpha-D-glucose = dTDP-4-dehydro-6-deoxy-alpha-D-glucose + H2O</text>
        <dbReference type="Rhea" id="RHEA:17221"/>
        <dbReference type="ChEBI" id="CHEBI:15377"/>
        <dbReference type="ChEBI" id="CHEBI:57477"/>
        <dbReference type="ChEBI" id="CHEBI:57649"/>
        <dbReference type="EC" id="4.2.1.46"/>
    </reaction>
</comment>
<dbReference type="InterPro" id="IPR016040">
    <property type="entry name" value="NAD(P)-bd_dom"/>
</dbReference>
<dbReference type="EC" id="4.2.1.46" evidence="4 7"/>
<keyword evidence="5" id="KW-0520">NAD</keyword>
<evidence type="ECO:0000256" key="3">
    <source>
        <dbReference type="ARBA" id="ARBA00008178"/>
    </source>
</evidence>
<evidence type="ECO:0000256" key="5">
    <source>
        <dbReference type="ARBA" id="ARBA00023027"/>
    </source>
</evidence>
<evidence type="ECO:0000313" key="10">
    <source>
        <dbReference type="Proteomes" id="UP000004221"/>
    </source>
</evidence>
<dbReference type="SUPFAM" id="SSF51735">
    <property type="entry name" value="NAD(P)-binding Rossmann-fold domains"/>
    <property type="match status" value="1"/>
</dbReference>
<dbReference type="InterPro" id="IPR005888">
    <property type="entry name" value="dTDP_Gluc_deHydtase"/>
</dbReference>
<organism evidence="9 10">
    <name type="scientific">Nitrolancea hollandica Lb</name>
    <dbReference type="NCBI Taxonomy" id="1129897"/>
    <lineage>
        <taxon>Bacteria</taxon>
        <taxon>Pseudomonadati</taxon>
        <taxon>Thermomicrobiota</taxon>
        <taxon>Thermomicrobia</taxon>
        <taxon>Sphaerobacterales</taxon>
        <taxon>Sphaerobacterineae</taxon>
        <taxon>Sphaerobacteraceae</taxon>
        <taxon>Nitrolancea</taxon>
    </lineage>
</organism>
<dbReference type="EMBL" id="CAGS01000202">
    <property type="protein sequence ID" value="CCF83902.1"/>
    <property type="molecule type" value="Genomic_DNA"/>
</dbReference>
<dbReference type="Gene3D" id="3.90.25.10">
    <property type="entry name" value="UDP-galactose 4-epimerase, domain 1"/>
    <property type="match status" value="1"/>
</dbReference>
<keyword evidence="10" id="KW-1185">Reference proteome</keyword>
<dbReference type="NCBIfam" id="TIGR01181">
    <property type="entry name" value="dTDP_gluc_dehyt"/>
    <property type="match status" value="1"/>
</dbReference>
<protein>
    <recommendedName>
        <fullName evidence="4 7">dTDP-glucose 4,6-dehydratase</fullName>
        <ecNumber evidence="4 7">4.2.1.46</ecNumber>
    </recommendedName>
</protein>
<accession>I4EGU0</accession>
<feature type="domain" description="NAD(P)-binding" evidence="8">
    <location>
        <begin position="10"/>
        <end position="307"/>
    </location>
</feature>
<dbReference type="GO" id="GO:0009225">
    <property type="term" value="P:nucleotide-sugar metabolic process"/>
    <property type="evidence" value="ECO:0007669"/>
    <property type="project" value="InterPro"/>
</dbReference>
<proteinExistence type="inferred from homology"/>
<name>I4EGU0_9BACT</name>
<comment type="similarity">
    <text evidence="3 7">Belongs to the NAD(P)-dependent epimerase/dehydratase family. dTDP-glucose dehydratase subfamily.</text>
</comment>
<dbReference type="InterPro" id="IPR036291">
    <property type="entry name" value="NAD(P)-bd_dom_sf"/>
</dbReference>
<evidence type="ECO:0000256" key="2">
    <source>
        <dbReference type="ARBA" id="ARBA00001911"/>
    </source>
</evidence>
<dbReference type="AlphaFoldDB" id="I4EGU0"/>
<keyword evidence="6 7" id="KW-0456">Lyase</keyword>
<gene>
    <name evidence="9" type="primary">acbB</name>
    <name evidence="9" type="ORF">NITHO_2800005</name>
</gene>
<dbReference type="GO" id="GO:0008460">
    <property type="term" value="F:dTDP-glucose 4,6-dehydratase activity"/>
    <property type="evidence" value="ECO:0007669"/>
    <property type="project" value="UniProtKB-EC"/>
</dbReference>
<dbReference type="Proteomes" id="UP000004221">
    <property type="component" value="Unassembled WGS sequence"/>
</dbReference>
<evidence type="ECO:0000256" key="6">
    <source>
        <dbReference type="ARBA" id="ARBA00023239"/>
    </source>
</evidence>
<evidence type="ECO:0000256" key="7">
    <source>
        <dbReference type="RuleBase" id="RU004473"/>
    </source>
</evidence>
<comment type="cofactor">
    <cofactor evidence="2 7">
        <name>NAD(+)</name>
        <dbReference type="ChEBI" id="CHEBI:57540"/>
    </cofactor>
</comment>
<reference evidence="9 10" key="1">
    <citation type="journal article" date="2012" name="ISME J.">
        <title>Nitrification expanded: discovery, physiology and genomics of a nitrite-oxidizing bacterium from the phylum Chloroflexi.</title>
        <authorList>
            <person name="Sorokin D.Y."/>
            <person name="Lucker S."/>
            <person name="Vejmelkova D."/>
            <person name="Kostrikina N.A."/>
            <person name="Kleerebezem R."/>
            <person name="Rijpstra W.I."/>
            <person name="Damste J.S."/>
            <person name="Le Paslier D."/>
            <person name="Muyzer G."/>
            <person name="Wagner M."/>
            <person name="van Loosdrecht M.C."/>
            <person name="Daims H."/>
        </authorList>
    </citation>
    <scope>NUCLEOTIDE SEQUENCE [LARGE SCALE GENOMIC DNA]</scope>
    <source>
        <strain evidence="10">none</strain>
    </source>
</reference>